<feature type="domain" description="Pyrrolo-quinoline quinone repeat" evidence="2">
    <location>
        <begin position="49"/>
        <end position="176"/>
    </location>
</feature>
<dbReference type="InterPro" id="IPR018391">
    <property type="entry name" value="PQQ_b-propeller_rpt"/>
</dbReference>
<dbReference type="SUPFAM" id="SSF50998">
    <property type="entry name" value="Quinoprotein alcohol dehydrogenase-like"/>
    <property type="match status" value="2"/>
</dbReference>
<sequence length="748" mass="81931">MKPFTTFALLAALAATPQLHADATGWLNWRGPSQTGASAEKALPSDLQPGKELWTYEIQGAGTPVIADGLLYAFGFYGEKGEDTQEALLCLDAVTGEKKWEHRFSDYISDVVYNRYGIGAPIVDPETRNVYLQTSNGRCVAFTRDGKQLWEISLIEEYGRLTFPNGRTGSPAVFGDLVIFHCVTANWGLTGPAADRFYAFDKITGEPVWDSTPGIRPVDSSFALPVFAKLGGHDVFYAGGGDGNVYGVDARTGKPLWRFPVSAGGVNSQVILLGNDKLVAVHGAENLDASTTGRMVCIKIPTTYPDGKEPLVLGKDAEVWRSDDITAFTSSPVLAEGKLYTTIATGELLCNDPETGKTLWRKKLAPDQIHASPTYGDGKLYVPFFDGHFYVVEPGDTGAEVLSEVKLTENCLGAPAIWEGKVYLFTKSKIHCWGVKEGKYFTVKNTPKPEPGEITQLQIIPNEFALKPGDSETFKVFGLDQYGNRVKEVTPESWEAFIPPSAQVKAKVDASFKDSTLTAGPDAQLSAGAFKATFDGMSATTRGRVVAGPGYSEDFEDIELSMDSPEGEKVNFPPLPWLGARIKWYVLEKDGSKVLANRLDNVLFQRTMNFFGHVDESDYVLQADVCTDGNRRIMSSVGLVNQRYLIALVGNSQILEVSSNYERVSQSVKFKITPNTWYTLKTHVKPNGDGTGTVFAKVWPREDDEPEAWTIEVPVKHCHPNGAPAVFAFSPQAQKRVYVDNIKLESAK</sequence>
<keyword evidence="4" id="KW-1185">Reference proteome</keyword>
<feature type="domain" description="Pyrrolo-quinoline quinone repeat" evidence="2">
    <location>
        <begin position="316"/>
        <end position="429"/>
    </location>
</feature>
<dbReference type="RefSeq" id="WP_379716253.1">
    <property type="nucleotide sequence ID" value="NZ_JBHTBS010000017.1"/>
</dbReference>
<evidence type="ECO:0000313" key="4">
    <source>
        <dbReference type="Proteomes" id="UP001596472"/>
    </source>
</evidence>
<protein>
    <submittedName>
        <fullName evidence="3">PQQ-binding-like beta-propeller repeat protein</fullName>
    </submittedName>
</protein>
<dbReference type="Proteomes" id="UP001596472">
    <property type="component" value="Unassembled WGS sequence"/>
</dbReference>
<dbReference type="Gene3D" id="2.130.10.10">
    <property type="entry name" value="YVTN repeat-like/Quinoprotein amine dehydrogenase"/>
    <property type="match status" value="2"/>
</dbReference>
<dbReference type="PANTHER" id="PTHR34512:SF30">
    <property type="entry name" value="OUTER MEMBRANE PROTEIN ASSEMBLY FACTOR BAMB"/>
    <property type="match status" value="1"/>
</dbReference>
<organism evidence="3 4">
    <name type="scientific">Haloferula chungangensis</name>
    <dbReference type="NCBI Taxonomy" id="1048331"/>
    <lineage>
        <taxon>Bacteria</taxon>
        <taxon>Pseudomonadati</taxon>
        <taxon>Verrucomicrobiota</taxon>
        <taxon>Verrucomicrobiia</taxon>
        <taxon>Verrucomicrobiales</taxon>
        <taxon>Verrucomicrobiaceae</taxon>
        <taxon>Haloferula</taxon>
    </lineage>
</organism>
<evidence type="ECO:0000256" key="1">
    <source>
        <dbReference type="SAM" id="SignalP"/>
    </source>
</evidence>
<evidence type="ECO:0000313" key="3">
    <source>
        <dbReference type="EMBL" id="MFC7339437.1"/>
    </source>
</evidence>
<dbReference type="EMBL" id="JBHTBS010000017">
    <property type="protein sequence ID" value="MFC7339437.1"/>
    <property type="molecule type" value="Genomic_DNA"/>
</dbReference>
<reference evidence="4" key="1">
    <citation type="journal article" date="2019" name="Int. J. Syst. Evol. Microbiol.">
        <title>The Global Catalogue of Microorganisms (GCM) 10K type strain sequencing project: providing services to taxonomists for standard genome sequencing and annotation.</title>
        <authorList>
            <consortium name="The Broad Institute Genomics Platform"/>
            <consortium name="The Broad Institute Genome Sequencing Center for Infectious Disease"/>
            <person name="Wu L."/>
            <person name="Ma J."/>
        </authorList>
    </citation>
    <scope>NUCLEOTIDE SEQUENCE [LARGE SCALE GENOMIC DNA]</scope>
    <source>
        <strain evidence="4">CGMCC 4.1467</strain>
    </source>
</reference>
<proteinExistence type="predicted"/>
<dbReference type="PANTHER" id="PTHR34512">
    <property type="entry name" value="CELL SURFACE PROTEIN"/>
    <property type="match status" value="1"/>
</dbReference>
<evidence type="ECO:0000259" key="2">
    <source>
        <dbReference type="Pfam" id="PF13360"/>
    </source>
</evidence>
<gene>
    <name evidence="3" type="ORF">ACFQY0_19750</name>
</gene>
<dbReference type="Pfam" id="PF13360">
    <property type="entry name" value="PQQ_2"/>
    <property type="match status" value="2"/>
</dbReference>
<feature type="chain" id="PRO_5047147385" evidence="1">
    <location>
        <begin position="22"/>
        <end position="748"/>
    </location>
</feature>
<comment type="caution">
    <text evidence="3">The sequence shown here is derived from an EMBL/GenBank/DDBJ whole genome shotgun (WGS) entry which is preliminary data.</text>
</comment>
<dbReference type="SMART" id="SM00564">
    <property type="entry name" value="PQQ"/>
    <property type="match status" value="5"/>
</dbReference>
<feature type="signal peptide" evidence="1">
    <location>
        <begin position="1"/>
        <end position="21"/>
    </location>
</feature>
<dbReference type="InterPro" id="IPR015943">
    <property type="entry name" value="WD40/YVTN_repeat-like_dom_sf"/>
</dbReference>
<keyword evidence="1" id="KW-0732">Signal</keyword>
<dbReference type="InterPro" id="IPR002372">
    <property type="entry name" value="PQQ_rpt_dom"/>
</dbReference>
<accession>A0ABW2LEN2</accession>
<dbReference type="InterPro" id="IPR011047">
    <property type="entry name" value="Quinoprotein_ADH-like_sf"/>
</dbReference>
<name>A0ABW2LEN2_9BACT</name>